<dbReference type="GO" id="GO:0004609">
    <property type="term" value="F:phosphatidylserine decarboxylase activity"/>
    <property type="evidence" value="ECO:0007669"/>
    <property type="project" value="InterPro"/>
</dbReference>
<keyword evidence="2" id="KW-0456">Lyase</keyword>
<evidence type="ECO:0000256" key="2">
    <source>
        <dbReference type="ARBA" id="ARBA00023239"/>
    </source>
</evidence>
<dbReference type="AlphaFoldDB" id="A0AA38TI88"/>
<evidence type="ECO:0000256" key="3">
    <source>
        <dbReference type="SAM" id="MobiDB-lite"/>
    </source>
</evidence>
<name>A0AA38TI88_9ASTR</name>
<comment type="caution">
    <text evidence="5">The sequence shown here is derived from an EMBL/GenBank/DDBJ whole genome shotgun (WGS) entry which is preliminary data.</text>
</comment>
<dbReference type="EMBL" id="JARYMX010000002">
    <property type="protein sequence ID" value="KAJ9561434.1"/>
    <property type="molecule type" value="Genomic_DNA"/>
</dbReference>
<accession>A0AA38TI88</accession>
<dbReference type="SUPFAM" id="SSF49562">
    <property type="entry name" value="C2 domain (Calcium/lipid-binding domain, CaLB)"/>
    <property type="match status" value="1"/>
</dbReference>
<evidence type="ECO:0000313" key="6">
    <source>
        <dbReference type="Proteomes" id="UP001172457"/>
    </source>
</evidence>
<reference evidence="5" key="1">
    <citation type="submission" date="2023-03" db="EMBL/GenBank/DDBJ databases">
        <title>Chromosome-scale reference genome and RAD-based genetic map of yellow starthistle (Centaurea solstitialis) reveal putative structural variation and QTLs associated with invader traits.</title>
        <authorList>
            <person name="Reatini B."/>
            <person name="Cang F.A."/>
            <person name="Jiang Q."/>
            <person name="Mckibben M.T.W."/>
            <person name="Barker M.S."/>
            <person name="Rieseberg L.H."/>
            <person name="Dlugosch K.M."/>
        </authorList>
    </citation>
    <scope>NUCLEOTIDE SEQUENCE</scope>
    <source>
        <strain evidence="5">CAN-66</strain>
        <tissue evidence="5">Leaf</tissue>
    </source>
</reference>
<keyword evidence="1" id="KW-0210">Decarboxylase</keyword>
<gene>
    <name evidence="5" type="ORF">OSB04_006594</name>
</gene>
<dbReference type="Pfam" id="PF00168">
    <property type="entry name" value="C2"/>
    <property type="match status" value="1"/>
</dbReference>
<organism evidence="5 6">
    <name type="scientific">Centaurea solstitialis</name>
    <name type="common">yellow star-thistle</name>
    <dbReference type="NCBI Taxonomy" id="347529"/>
    <lineage>
        <taxon>Eukaryota</taxon>
        <taxon>Viridiplantae</taxon>
        <taxon>Streptophyta</taxon>
        <taxon>Embryophyta</taxon>
        <taxon>Tracheophyta</taxon>
        <taxon>Spermatophyta</taxon>
        <taxon>Magnoliopsida</taxon>
        <taxon>eudicotyledons</taxon>
        <taxon>Gunneridae</taxon>
        <taxon>Pentapetalae</taxon>
        <taxon>asterids</taxon>
        <taxon>campanulids</taxon>
        <taxon>Asterales</taxon>
        <taxon>Asteraceae</taxon>
        <taxon>Carduoideae</taxon>
        <taxon>Cardueae</taxon>
        <taxon>Centaureinae</taxon>
        <taxon>Centaurea</taxon>
    </lineage>
</organism>
<dbReference type="InterPro" id="IPR000008">
    <property type="entry name" value="C2_dom"/>
</dbReference>
<dbReference type="InterPro" id="IPR035892">
    <property type="entry name" value="C2_domain_sf"/>
</dbReference>
<dbReference type="Gene3D" id="2.60.40.150">
    <property type="entry name" value="C2 domain"/>
    <property type="match status" value="1"/>
</dbReference>
<feature type="region of interest" description="Disordered" evidence="3">
    <location>
        <begin position="1"/>
        <end position="33"/>
    </location>
</feature>
<dbReference type="CDD" id="cd00030">
    <property type="entry name" value="C2"/>
    <property type="match status" value="1"/>
</dbReference>
<evidence type="ECO:0000256" key="1">
    <source>
        <dbReference type="ARBA" id="ARBA00022793"/>
    </source>
</evidence>
<dbReference type="GO" id="GO:0008654">
    <property type="term" value="P:phospholipid biosynthetic process"/>
    <property type="evidence" value="ECO:0007669"/>
    <property type="project" value="InterPro"/>
</dbReference>
<proteinExistence type="predicted"/>
<dbReference type="Proteomes" id="UP001172457">
    <property type="component" value="Chromosome 2"/>
</dbReference>
<dbReference type="InterPro" id="IPR003817">
    <property type="entry name" value="PS_Dcarbxylase"/>
</dbReference>
<sequence length="152" mass="17070">MGHGSSKSSLPDDDDSVPDAAGDSNSKSRPSIRHKIKHKFHLHRPSTTSHHSNLDDFAGIALVTLISAEMKFKDKWLACISIGEQTFRTDVSDQTNNPIWNSEKKFLVEKNGPHLAKVSVFETNRLSKNNLIGYCELDLFEFLSQVSFTRLI</sequence>
<protein>
    <recommendedName>
        <fullName evidence="4">C2 domain-containing protein</fullName>
    </recommendedName>
</protein>
<evidence type="ECO:0000313" key="5">
    <source>
        <dbReference type="EMBL" id="KAJ9561434.1"/>
    </source>
</evidence>
<dbReference type="PANTHER" id="PTHR10067:SF17">
    <property type="entry name" value="PHOSPHATIDYLSERINE DECARBOXYLASE PROENZYME 2"/>
    <property type="match status" value="1"/>
</dbReference>
<dbReference type="PROSITE" id="PS50004">
    <property type="entry name" value="C2"/>
    <property type="match status" value="1"/>
</dbReference>
<dbReference type="PANTHER" id="PTHR10067">
    <property type="entry name" value="PHOSPHATIDYLSERINE DECARBOXYLASE"/>
    <property type="match status" value="1"/>
</dbReference>
<feature type="domain" description="C2" evidence="4">
    <location>
        <begin position="42"/>
        <end position="152"/>
    </location>
</feature>
<keyword evidence="6" id="KW-1185">Reference proteome</keyword>
<evidence type="ECO:0000259" key="4">
    <source>
        <dbReference type="PROSITE" id="PS50004"/>
    </source>
</evidence>